<proteinExistence type="predicted"/>
<dbReference type="Pfam" id="PF00535">
    <property type="entry name" value="Glycos_transf_2"/>
    <property type="match status" value="1"/>
</dbReference>
<dbReference type="InterPro" id="IPR001173">
    <property type="entry name" value="Glyco_trans_2-like"/>
</dbReference>
<name>A0A8J6T7X8_9DELT</name>
<sequence>MGSSPSISVILTAWNRPQYLEEQVEAVLSQSILPHEVVLWYNQPSKRLGVFNKKQHLDFKNAKRVKKIICDYNFGITPRFSIAPCLDGEYICIFDDDTIPGNRWFENCLNHIDQKKCMLGTIGLRYLSVENGTVETEKPRMGWEANNEQIEFVDLVGHSWFFRREWAKFFWEEDPALKIFGEDIHFCSMLSRNGIRSACPPHPVSDKTLWGSIAPERGVDKVAISISKDRSREYYQAVQHEIKRGYKPVLL</sequence>
<dbReference type="PANTHER" id="PTHR22916">
    <property type="entry name" value="GLYCOSYLTRANSFERASE"/>
    <property type="match status" value="1"/>
</dbReference>
<dbReference type="CDD" id="cd00761">
    <property type="entry name" value="Glyco_tranf_GTA_type"/>
    <property type="match status" value="1"/>
</dbReference>
<evidence type="ECO:0000313" key="3">
    <source>
        <dbReference type="Proteomes" id="UP000650524"/>
    </source>
</evidence>
<dbReference type="GO" id="GO:0016758">
    <property type="term" value="F:hexosyltransferase activity"/>
    <property type="evidence" value="ECO:0007669"/>
    <property type="project" value="UniProtKB-ARBA"/>
</dbReference>
<evidence type="ECO:0000259" key="1">
    <source>
        <dbReference type="Pfam" id="PF00535"/>
    </source>
</evidence>
<dbReference type="EMBL" id="JACNJD010000233">
    <property type="protein sequence ID" value="MBC8177744.1"/>
    <property type="molecule type" value="Genomic_DNA"/>
</dbReference>
<accession>A0A8J6T7X8</accession>
<protein>
    <submittedName>
        <fullName evidence="2">Glycosyltransferase</fullName>
    </submittedName>
</protein>
<gene>
    <name evidence="2" type="ORF">H8E19_10100</name>
</gene>
<reference evidence="2 3" key="1">
    <citation type="submission" date="2020-08" db="EMBL/GenBank/DDBJ databases">
        <title>Bridging the membrane lipid divide: bacteria of the FCB group superphylum have the potential to synthesize archaeal ether lipids.</title>
        <authorList>
            <person name="Villanueva L."/>
            <person name="Von Meijenfeldt F.A.B."/>
            <person name="Westbye A.B."/>
            <person name="Yadav S."/>
            <person name="Hopmans E.C."/>
            <person name="Dutilh B.E."/>
            <person name="Sinninghe Damste J.S."/>
        </authorList>
    </citation>
    <scope>NUCLEOTIDE SEQUENCE [LARGE SCALE GENOMIC DNA]</scope>
    <source>
        <strain evidence="2">NIOZ-UU27</strain>
    </source>
</reference>
<comment type="caution">
    <text evidence="2">The sequence shown here is derived from an EMBL/GenBank/DDBJ whole genome shotgun (WGS) entry which is preliminary data.</text>
</comment>
<dbReference type="PANTHER" id="PTHR22916:SF3">
    <property type="entry name" value="UDP-GLCNAC:BETAGAL BETA-1,3-N-ACETYLGLUCOSAMINYLTRANSFERASE-LIKE PROTEIN 1"/>
    <property type="match status" value="1"/>
</dbReference>
<dbReference type="SUPFAM" id="SSF53448">
    <property type="entry name" value="Nucleotide-diphospho-sugar transferases"/>
    <property type="match status" value="1"/>
</dbReference>
<organism evidence="2 3">
    <name type="scientific">Candidatus Desulfacyla euxinica</name>
    <dbReference type="NCBI Taxonomy" id="2841693"/>
    <lineage>
        <taxon>Bacteria</taxon>
        <taxon>Deltaproteobacteria</taxon>
        <taxon>Candidatus Desulfacyla</taxon>
    </lineage>
</organism>
<dbReference type="InterPro" id="IPR029044">
    <property type="entry name" value="Nucleotide-diphossugar_trans"/>
</dbReference>
<feature type="domain" description="Glycosyltransferase 2-like" evidence="1">
    <location>
        <begin position="8"/>
        <end position="167"/>
    </location>
</feature>
<evidence type="ECO:0000313" key="2">
    <source>
        <dbReference type="EMBL" id="MBC8177744.1"/>
    </source>
</evidence>
<dbReference type="AlphaFoldDB" id="A0A8J6T7X8"/>
<dbReference type="Gene3D" id="3.90.550.10">
    <property type="entry name" value="Spore Coat Polysaccharide Biosynthesis Protein SpsA, Chain A"/>
    <property type="match status" value="1"/>
</dbReference>
<dbReference type="Proteomes" id="UP000650524">
    <property type="component" value="Unassembled WGS sequence"/>
</dbReference>